<dbReference type="KEGG" id="dez:DKM44_08820"/>
<dbReference type="InterPro" id="IPR036866">
    <property type="entry name" value="RibonucZ/Hydroxyglut_hydro"/>
</dbReference>
<evidence type="ECO:0000313" key="4">
    <source>
        <dbReference type="Proteomes" id="UP000245368"/>
    </source>
</evidence>
<gene>
    <name evidence="3" type="ORF">DKM44_08820</name>
</gene>
<evidence type="ECO:0000313" key="3">
    <source>
        <dbReference type="EMBL" id="AWN23320.1"/>
    </source>
</evidence>
<keyword evidence="1" id="KW-0472">Membrane</keyword>
<keyword evidence="4" id="KW-1185">Reference proteome</keyword>
<dbReference type="AlphaFoldDB" id="A0A2Z3JIX6"/>
<reference evidence="3 4" key="1">
    <citation type="submission" date="2018-05" db="EMBL/GenBank/DDBJ databases">
        <title>Complete Genome Sequence of Deinococcus sp. strain 17bor-2.</title>
        <authorList>
            <person name="Srinivasan S."/>
        </authorList>
    </citation>
    <scope>NUCLEOTIDE SEQUENCE [LARGE SCALE GENOMIC DNA]</scope>
    <source>
        <strain evidence="3 4">17bor-2</strain>
    </source>
</reference>
<evidence type="ECO:0000259" key="2">
    <source>
        <dbReference type="SMART" id="SM00849"/>
    </source>
</evidence>
<feature type="domain" description="Metallo-beta-lactamase" evidence="2">
    <location>
        <begin position="41"/>
        <end position="251"/>
    </location>
</feature>
<dbReference type="SMART" id="SM00849">
    <property type="entry name" value="Lactamase_B"/>
    <property type="match status" value="1"/>
</dbReference>
<name>A0A2Z3JIX6_9DEIO</name>
<dbReference type="PANTHER" id="PTHR42951:SF17">
    <property type="entry name" value="METALLO-BETA-LACTAMASE DOMAIN-CONTAINING PROTEIN"/>
    <property type="match status" value="1"/>
</dbReference>
<accession>A0A2Z3JIX6</accession>
<dbReference type="EMBL" id="CP029494">
    <property type="protein sequence ID" value="AWN23320.1"/>
    <property type="molecule type" value="Genomic_DNA"/>
</dbReference>
<feature type="transmembrane region" description="Helical" evidence="1">
    <location>
        <begin position="304"/>
        <end position="322"/>
    </location>
</feature>
<dbReference type="Proteomes" id="UP000245368">
    <property type="component" value="Chromosome"/>
</dbReference>
<dbReference type="OrthoDB" id="9802248at2"/>
<protein>
    <submittedName>
        <fullName evidence="3">MBL fold metallo-hydrolase</fullName>
    </submittedName>
</protein>
<dbReference type="RefSeq" id="WP_109827049.1">
    <property type="nucleotide sequence ID" value="NZ_CP029494.1"/>
</dbReference>
<keyword evidence="1" id="KW-1133">Transmembrane helix</keyword>
<keyword evidence="1" id="KW-0812">Transmembrane</keyword>
<dbReference type="Pfam" id="PF00753">
    <property type="entry name" value="Lactamase_B"/>
    <property type="match status" value="1"/>
</dbReference>
<evidence type="ECO:0000256" key="1">
    <source>
        <dbReference type="SAM" id="Phobius"/>
    </source>
</evidence>
<dbReference type="PANTHER" id="PTHR42951">
    <property type="entry name" value="METALLO-BETA-LACTAMASE DOMAIN-CONTAINING"/>
    <property type="match status" value="1"/>
</dbReference>
<dbReference type="GO" id="GO:0016787">
    <property type="term" value="F:hydrolase activity"/>
    <property type="evidence" value="ECO:0007669"/>
    <property type="project" value="UniProtKB-KW"/>
</dbReference>
<keyword evidence="3" id="KW-0378">Hydrolase</keyword>
<dbReference type="SUPFAM" id="SSF56281">
    <property type="entry name" value="Metallo-hydrolase/oxidoreductase"/>
    <property type="match status" value="1"/>
</dbReference>
<dbReference type="InterPro" id="IPR050855">
    <property type="entry name" value="NDM-1-like"/>
</dbReference>
<dbReference type="Gene3D" id="3.60.15.10">
    <property type="entry name" value="Ribonuclease Z/Hydroxyacylglutathione hydrolase-like"/>
    <property type="match status" value="1"/>
</dbReference>
<proteinExistence type="predicted"/>
<dbReference type="InterPro" id="IPR001279">
    <property type="entry name" value="Metallo-B-lactamas"/>
</dbReference>
<sequence length="336" mass="36235">MTTLPSSASASAAAHPSEAHPSLLGGQHLLTPDLVRVRLPLSNVFLLGTPGTPWVLIDAGHPGSTQLILRAVSERFGSDARPQAIVLTHGHLDHIGALHALLERWGDVPVYAHALEQPYLSGQSAYPPPDPSVGGSMSAVSPVFLPGPYDFRPHLRDLADLGDLPALQGWEVIETPGHTPGHVSLWRGRDKVLIAGDAFVTTVQEDLGSAMSLRPQLVHRPPAYYTPDWDAAKRSVAKLAALEPELAVTGHGDAMQGRRLQLELRKLATNFDEVARPRVGRYARQPAITDASGVRSLPPARPTVHGLFVALAALGLLMVWNTTRPSPRRIRRGRLE</sequence>
<dbReference type="CDD" id="cd07721">
    <property type="entry name" value="yflN-like_MBL-fold"/>
    <property type="match status" value="1"/>
</dbReference>
<organism evidence="3 4">
    <name type="scientific">Deinococcus irradiatisoli</name>
    <dbReference type="NCBI Taxonomy" id="2202254"/>
    <lineage>
        <taxon>Bacteria</taxon>
        <taxon>Thermotogati</taxon>
        <taxon>Deinococcota</taxon>
        <taxon>Deinococci</taxon>
        <taxon>Deinococcales</taxon>
        <taxon>Deinococcaceae</taxon>
        <taxon>Deinococcus</taxon>
    </lineage>
</organism>